<evidence type="ECO:0000256" key="1">
    <source>
        <dbReference type="SAM" id="MobiDB-lite"/>
    </source>
</evidence>
<feature type="compositionally biased region" description="Gly residues" evidence="1">
    <location>
        <begin position="108"/>
        <end position="132"/>
    </location>
</feature>
<reference evidence="5" key="1">
    <citation type="submission" date="2017-04" db="EMBL/GenBank/DDBJ databases">
        <title>Comparative genomics and description of representatives of a novel lineage of planctomycetes thriving in anoxic sediments.</title>
        <authorList>
            <person name="Spring S."/>
            <person name="Bunk B."/>
            <person name="Sproer C."/>
        </authorList>
    </citation>
    <scope>NUCLEOTIDE SEQUENCE [LARGE SCALE GENOMIC DNA]</scope>
    <source>
        <strain evidence="5">ST-PulAB-D4</strain>
    </source>
</reference>
<dbReference type="PANTHER" id="PTHR46478">
    <property type="entry name" value="VON WILLEBRAND FACTOR A DOMAIN-CONTAINING PROTEIN 3A"/>
    <property type="match status" value="1"/>
</dbReference>
<sequence length="416" mass="42017">MVIEQKKIDYIALALTVFVHVVLLGTFALIQFSRGGFKELLNNPAVVAVRELDFFSSGDFIVDTPSVKRSGYSSAGFGSGQFDVDVNMRSEGVASLSGAGSLSSVLGISGGSPEGAGGEGGPGGGAGGQGGASGAGGAGGLGGAAAGEGGGAGGSEGSGTGQGGGESGQGQGQAGEGTGAGGEGSGEGSATGAGEGGGGGEAGGGLRKQGTYRVSGPRLSGQIAGVPQATEERPATKSNRIEFFGNVASARKVCFVVDCSGSMLGFFGEVKQRLNEAITNLKQDNFFAIIVFRGSDILELEQGKLIRASDKGKQTGLQMVESIPMPMGGPDAMEAVKKAIEYKDSIGDHAGVIYFLTDGFDYAGFSMEVERYRKEYAPAVKIHTIGFRTNSKDAAMLRRMAENSGGKFTLYSEGVN</sequence>
<dbReference type="Pfam" id="PF13768">
    <property type="entry name" value="VWA_3"/>
    <property type="match status" value="1"/>
</dbReference>
<dbReference type="InterPro" id="IPR036465">
    <property type="entry name" value="vWFA_dom_sf"/>
</dbReference>
<feature type="region of interest" description="Disordered" evidence="1">
    <location>
        <begin position="144"/>
        <end position="234"/>
    </location>
</feature>
<protein>
    <submittedName>
        <fullName evidence="4">Marine proteobacterial sortase target protein</fullName>
    </submittedName>
</protein>
<dbReference type="PROSITE" id="PS50234">
    <property type="entry name" value="VWFA"/>
    <property type="match status" value="1"/>
</dbReference>
<dbReference type="Gene3D" id="3.40.50.410">
    <property type="entry name" value="von Willebrand factor, type A domain"/>
    <property type="match status" value="1"/>
</dbReference>
<dbReference type="KEGG" id="pbp:STSP1_01930"/>
<keyword evidence="5" id="KW-1185">Reference proteome</keyword>
<evidence type="ECO:0000256" key="2">
    <source>
        <dbReference type="SAM" id="Phobius"/>
    </source>
</evidence>
<feature type="transmembrane region" description="Helical" evidence="2">
    <location>
        <begin position="12"/>
        <end position="32"/>
    </location>
</feature>
<feature type="domain" description="VWFA" evidence="3">
    <location>
        <begin position="252"/>
        <end position="416"/>
    </location>
</feature>
<dbReference type="STRING" id="1941349.STSP1_01930"/>
<organism evidence="4 5">
    <name type="scientific">Sedimentisphaera salicampi</name>
    <dbReference type="NCBI Taxonomy" id="1941349"/>
    <lineage>
        <taxon>Bacteria</taxon>
        <taxon>Pseudomonadati</taxon>
        <taxon>Planctomycetota</taxon>
        <taxon>Phycisphaerae</taxon>
        <taxon>Sedimentisphaerales</taxon>
        <taxon>Sedimentisphaeraceae</taxon>
        <taxon>Sedimentisphaera</taxon>
    </lineage>
</organism>
<name>A0A1W6LP15_9BACT</name>
<feature type="region of interest" description="Disordered" evidence="1">
    <location>
        <begin position="107"/>
        <end position="132"/>
    </location>
</feature>
<feature type="compositionally biased region" description="Gly residues" evidence="1">
    <location>
        <begin position="144"/>
        <end position="207"/>
    </location>
</feature>
<evidence type="ECO:0000259" key="3">
    <source>
        <dbReference type="PROSITE" id="PS50234"/>
    </source>
</evidence>
<proteinExistence type="predicted"/>
<dbReference type="InterPro" id="IPR002035">
    <property type="entry name" value="VWF_A"/>
</dbReference>
<gene>
    <name evidence="4" type="ORF">STSP1_01930</name>
</gene>
<dbReference type="SMART" id="SM00327">
    <property type="entry name" value="VWA"/>
    <property type="match status" value="1"/>
</dbReference>
<dbReference type="RefSeq" id="WP_085756155.1">
    <property type="nucleotide sequence ID" value="NZ_CP021023.1"/>
</dbReference>
<dbReference type="AlphaFoldDB" id="A0A1W6LP15"/>
<keyword evidence="2" id="KW-0472">Membrane</keyword>
<evidence type="ECO:0000313" key="4">
    <source>
        <dbReference type="EMBL" id="ARN57519.1"/>
    </source>
</evidence>
<dbReference type="OrthoDB" id="288124at2"/>
<accession>A0A1W6LP15</accession>
<evidence type="ECO:0000313" key="5">
    <source>
        <dbReference type="Proteomes" id="UP000193334"/>
    </source>
</evidence>
<dbReference type="EMBL" id="CP021023">
    <property type="protein sequence ID" value="ARN57519.1"/>
    <property type="molecule type" value="Genomic_DNA"/>
</dbReference>
<dbReference type="CDD" id="cd00198">
    <property type="entry name" value="vWFA"/>
    <property type="match status" value="1"/>
</dbReference>
<keyword evidence="2" id="KW-0812">Transmembrane</keyword>
<dbReference type="PANTHER" id="PTHR46478:SF1">
    <property type="entry name" value="VON WILLEBRAND FACTOR A DOMAIN-CONTAINING PROTEIN 3A"/>
    <property type="match status" value="1"/>
</dbReference>
<dbReference type="Proteomes" id="UP000193334">
    <property type="component" value="Chromosome"/>
</dbReference>
<keyword evidence="2" id="KW-1133">Transmembrane helix</keyword>
<dbReference type="SUPFAM" id="SSF53300">
    <property type="entry name" value="vWA-like"/>
    <property type="match status" value="1"/>
</dbReference>